<dbReference type="GO" id="GO:0008289">
    <property type="term" value="F:lipid binding"/>
    <property type="evidence" value="ECO:0007669"/>
    <property type="project" value="UniProtKB-KW"/>
</dbReference>
<keyword evidence="3" id="KW-0446">Lipid-binding</keyword>
<comment type="similarity">
    <text evidence="1">Belongs to the plant LTP family.</text>
</comment>
<dbReference type="PANTHER" id="PTHR33076">
    <property type="entry name" value="NON-SPECIFIC LIPID-TRANSFER PROTEIN 2-RELATED"/>
    <property type="match status" value="1"/>
</dbReference>
<evidence type="ECO:0000313" key="5">
    <source>
        <dbReference type="EMBL" id="KAL3647110.1"/>
    </source>
</evidence>
<reference evidence="6" key="1">
    <citation type="journal article" date="2024" name="IScience">
        <title>Strigolactones Initiate the Formation of Haustorium-like Structures in Castilleja.</title>
        <authorList>
            <person name="Buerger M."/>
            <person name="Peterson D."/>
            <person name="Chory J."/>
        </authorList>
    </citation>
    <scope>NUCLEOTIDE SEQUENCE [LARGE SCALE GENOMIC DNA]</scope>
</reference>
<dbReference type="Gene3D" id="1.10.110.10">
    <property type="entry name" value="Plant lipid-transfer and hydrophobic proteins"/>
    <property type="match status" value="1"/>
</dbReference>
<evidence type="ECO:0000313" key="6">
    <source>
        <dbReference type="Proteomes" id="UP001632038"/>
    </source>
</evidence>
<dbReference type="InterPro" id="IPR036312">
    <property type="entry name" value="Bifun_inhib/LTP/seed_sf"/>
</dbReference>
<protein>
    <recommendedName>
        <fullName evidence="4">Bifunctional inhibitor/plant lipid transfer protein/seed storage helical domain-containing protein</fullName>
    </recommendedName>
</protein>
<keyword evidence="6" id="KW-1185">Reference proteome</keyword>
<evidence type="ECO:0000259" key="4">
    <source>
        <dbReference type="Pfam" id="PF00234"/>
    </source>
</evidence>
<evidence type="ECO:0000256" key="3">
    <source>
        <dbReference type="ARBA" id="ARBA00023121"/>
    </source>
</evidence>
<dbReference type="PRINTS" id="PR00382">
    <property type="entry name" value="LIPIDTRNSFER"/>
</dbReference>
<dbReference type="AlphaFoldDB" id="A0ABD3E1X3"/>
<proteinExistence type="inferred from homology"/>
<sequence>MGCMELSENFNQCFSFIEGLSRNPTNQCCRKIANLNSFAKKYNGGARTICKCIQKYASFYAQRPFDAGRIQELPIKCKTKLSFPISQHMDCSSLGAGSSDNQLSKFVNNCCDI</sequence>
<keyword evidence="2" id="KW-0813">Transport</keyword>
<dbReference type="EMBL" id="JAVIJP010000009">
    <property type="protein sequence ID" value="KAL3647110.1"/>
    <property type="molecule type" value="Genomic_DNA"/>
</dbReference>
<evidence type="ECO:0000256" key="2">
    <source>
        <dbReference type="ARBA" id="ARBA00022448"/>
    </source>
</evidence>
<gene>
    <name evidence="5" type="ORF">CASFOL_008078</name>
</gene>
<dbReference type="Proteomes" id="UP001632038">
    <property type="component" value="Unassembled WGS sequence"/>
</dbReference>
<organism evidence="5 6">
    <name type="scientific">Castilleja foliolosa</name>
    <dbReference type="NCBI Taxonomy" id="1961234"/>
    <lineage>
        <taxon>Eukaryota</taxon>
        <taxon>Viridiplantae</taxon>
        <taxon>Streptophyta</taxon>
        <taxon>Embryophyta</taxon>
        <taxon>Tracheophyta</taxon>
        <taxon>Spermatophyta</taxon>
        <taxon>Magnoliopsida</taxon>
        <taxon>eudicotyledons</taxon>
        <taxon>Gunneridae</taxon>
        <taxon>Pentapetalae</taxon>
        <taxon>asterids</taxon>
        <taxon>lamiids</taxon>
        <taxon>Lamiales</taxon>
        <taxon>Orobanchaceae</taxon>
        <taxon>Pedicularideae</taxon>
        <taxon>Castillejinae</taxon>
        <taxon>Castilleja</taxon>
    </lineage>
</organism>
<dbReference type="Pfam" id="PF00234">
    <property type="entry name" value="Tryp_alpha_amyl"/>
    <property type="match status" value="1"/>
</dbReference>
<name>A0ABD3E1X3_9LAMI</name>
<dbReference type="InterPro" id="IPR016140">
    <property type="entry name" value="Bifunc_inhib/LTP/seed_store"/>
</dbReference>
<accession>A0ABD3E1X3</accession>
<dbReference type="SUPFAM" id="SSF47699">
    <property type="entry name" value="Bifunctional inhibitor/lipid-transfer protein/seed storage 2S albumin"/>
    <property type="match status" value="1"/>
</dbReference>
<feature type="domain" description="Bifunctional inhibitor/plant lipid transfer protein/seed storage helical" evidence="4">
    <location>
        <begin position="3"/>
        <end position="90"/>
    </location>
</feature>
<comment type="caution">
    <text evidence="5">The sequence shown here is derived from an EMBL/GenBank/DDBJ whole genome shotgun (WGS) entry which is preliminary data.</text>
</comment>
<dbReference type="InterPro" id="IPR000528">
    <property type="entry name" value="Plant_nsLTP"/>
</dbReference>
<evidence type="ECO:0000256" key="1">
    <source>
        <dbReference type="ARBA" id="ARBA00009748"/>
    </source>
</evidence>